<protein>
    <submittedName>
        <fullName evidence="1">Uncharacterized protein</fullName>
    </submittedName>
</protein>
<dbReference type="PATRIC" id="fig|1434118.4.peg.1950"/>
<sequence>MKKHNVEEHAKYGTSTNTNTKRKKILRVYAVESAMEEYYQKNSEPITTAKQITEYITDRTLFFNFDIIAIVMEITAQGWKPAKNNEVQPQR</sequence>
<gene>
    <name evidence="1" type="ORF">MSSAC_1536</name>
</gene>
<dbReference type="AlphaFoldDB" id="A0A0E3LCU4"/>
<dbReference type="HOGENOM" id="CLU_2420093_0_0_2"/>
<reference evidence="1 2" key="1">
    <citation type="submission" date="2014-07" db="EMBL/GenBank/DDBJ databases">
        <title>Methanogenic archaea and the global carbon cycle.</title>
        <authorList>
            <person name="Henriksen J.R."/>
            <person name="Luke J."/>
            <person name="Reinhart S."/>
            <person name="Benedict M.N."/>
            <person name="Youngblut N.D."/>
            <person name="Metcalf M.E."/>
            <person name="Whitaker R.J."/>
            <person name="Metcalf W.W."/>
        </authorList>
    </citation>
    <scope>NUCLEOTIDE SEQUENCE [LARGE SCALE GENOMIC DNA]</scope>
    <source>
        <strain evidence="1 2">C2J</strain>
    </source>
</reference>
<evidence type="ECO:0000313" key="2">
    <source>
        <dbReference type="Proteomes" id="UP000033123"/>
    </source>
</evidence>
<proteinExistence type="predicted"/>
<evidence type="ECO:0000313" key="1">
    <source>
        <dbReference type="EMBL" id="AKB36126.1"/>
    </source>
</evidence>
<name>A0A0E3LCU4_9EURY</name>
<dbReference type="KEGG" id="msj:MSSAC_1536"/>
<accession>A0A0E3LCU4</accession>
<organism evidence="1 2">
    <name type="scientific">Methanosarcina siciliae C2J</name>
    <dbReference type="NCBI Taxonomy" id="1434118"/>
    <lineage>
        <taxon>Archaea</taxon>
        <taxon>Methanobacteriati</taxon>
        <taxon>Methanobacteriota</taxon>
        <taxon>Stenosarchaea group</taxon>
        <taxon>Methanomicrobia</taxon>
        <taxon>Methanosarcinales</taxon>
        <taxon>Methanosarcinaceae</taxon>
        <taxon>Methanosarcina</taxon>
    </lineage>
</organism>
<dbReference type="Proteomes" id="UP000033123">
    <property type="component" value="Chromosome"/>
</dbReference>
<dbReference type="EMBL" id="CP009508">
    <property type="protein sequence ID" value="AKB36126.1"/>
    <property type="molecule type" value="Genomic_DNA"/>
</dbReference>